<comment type="caution">
    <text evidence="1">The sequence shown here is derived from an EMBL/GenBank/DDBJ whole genome shotgun (WGS) entry which is preliminary data.</text>
</comment>
<dbReference type="SUPFAM" id="SSF81853">
    <property type="entry name" value="Family 10 polysaccharide lyase"/>
    <property type="match status" value="1"/>
</dbReference>
<reference evidence="1 2" key="1">
    <citation type="submission" date="2022-11" db="EMBL/GenBank/DDBJ databases">
        <title>Viruses from the air-sea interface of a natural surface slick.</title>
        <authorList>
            <person name="Rahlff J."/>
            <person name="Holmfeldt K."/>
        </authorList>
    </citation>
    <scope>NUCLEOTIDE SEQUENCE [LARGE SCALE GENOMIC DNA]</scope>
    <source>
        <strain evidence="1 2">SMS4</strain>
    </source>
</reference>
<keyword evidence="1" id="KW-0456">Lyase</keyword>
<dbReference type="Pfam" id="PF09492">
    <property type="entry name" value="Pec_lyase"/>
    <property type="match status" value="1"/>
</dbReference>
<dbReference type="NCBIfam" id="TIGR02474">
    <property type="entry name" value="pec_lyase"/>
    <property type="match status" value="1"/>
</dbReference>
<dbReference type="RefSeq" id="WP_305976962.1">
    <property type="nucleotide sequence ID" value="NZ_JAPJDZ010000062.1"/>
</dbReference>
<gene>
    <name evidence="1" type="primary">pelA</name>
    <name evidence="1" type="ORF">ORJ04_17330</name>
</gene>
<sequence length="386" mass="43524">MQSTYSHIGKMLLGLCVLLGSPVWATDYWQGQSLPPAWQQYLQRSSALLQQDLQQLNAEVKQQALLTPNIAAKHPDFGLSRIENDEQAEAVLSFQTPSGGWSKRTDMSLKRQSGQYYGSEPAYVPTFDNGATTTQLGWLAQYYPQASLMLRDRITEALERGVILLLQAQYPNGGFPQSYPLRGGYHDAITLNDDVMYKSMQLLWQVAHDKQYAMLRPALREQAKRAFFLAVDWLLAQQVNVKGQRTVWTAQHHPLTGVPVAARKFEQIALVSSESAHLLQLLLRHVAGYPGVKASLASAAAWLQQHQINNKARFRDDTGLKLIDKPGAVVWARFYDINTGVPVFFDRDGQTYLDVSQISLERQQGYGWYQSEAAKFLAEYDKISNE</sequence>
<organism evidence="1 2">
    <name type="scientific">Rheinheimera baltica</name>
    <dbReference type="NCBI Taxonomy" id="67576"/>
    <lineage>
        <taxon>Bacteria</taxon>
        <taxon>Pseudomonadati</taxon>
        <taxon>Pseudomonadota</taxon>
        <taxon>Gammaproteobacteria</taxon>
        <taxon>Chromatiales</taxon>
        <taxon>Chromatiaceae</taxon>
        <taxon>Rheinheimera</taxon>
    </lineage>
</organism>
<dbReference type="Proteomes" id="UP001231109">
    <property type="component" value="Unassembled WGS sequence"/>
</dbReference>
<accession>A0ABT9I2V5</accession>
<evidence type="ECO:0000313" key="1">
    <source>
        <dbReference type="EMBL" id="MDP5137721.1"/>
    </source>
</evidence>
<name>A0ABT9I2V5_9GAMM</name>
<evidence type="ECO:0000313" key="2">
    <source>
        <dbReference type="Proteomes" id="UP001231109"/>
    </source>
</evidence>
<protein>
    <submittedName>
        <fullName evidence="1">Pectate lyase</fullName>
        <ecNumber evidence="1">4.2.2.2</ecNumber>
    </submittedName>
</protein>
<dbReference type="Gene3D" id="1.50.10.20">
    <property type="match status" value="1"/>
</dbReference>
<proteinExistence type="predicted"/>
<dbReference type="EC" id="4.2.2.2" evidence="1"/>
<keyword evidence="2" id="KW-1185">Reference proteome</keyword>
<dbReference type="InterPro" id="IPR012669">
    <property type="entry name" value="Pectate_lyase"/>
</dbReference>
<dbReference type="EMBL" id="JAPJDZ010000062">
    <property type="protein sequence ID" value="MDP5137721.1"/>
    <property type="molecule type" value="Genomic_DNA"/>
</dbReference>
<dbReference type="GO" id="GO:0030570">
    <property type="term" value="F:pectate lyase activity"/>
    <property type="evidence" value="ECO:0007669"/>
    <property type="project" value="UniProtKB-EC"/>
</dbReference>